<dbReference type="InterPro" id="IPR011256">
    <property type="entry name" value="Reg_factor_effector_dom_sf"/>
</dbReference>
<dbReference type="Pfam" id="PF06445">
    <property type="entry name" value="GyrI-like"/>
    <property type="match status" value="1"/>
</dbReference>
<dbReference type="EMBL" id="AQFT01000105">
    <property type="protein sequence ID" value="EMZ23544.1"/>
    <property type="molecule type" value="Genomic_DNA"/>
</dbReference>
<dbReference type="InterPro" id="IPR018060">
    <property type="entry name" value="HTH_AraC"/>
</dbReference>
<evidence type="ECO:0000313" key="5">
    <source>
        <dbReference type="EMBL" id="EMZ23544.1"/>
    </source>
</evidence>
<dbReference type="SMART" id="SM00871">
    <property type="entry name" value="AraC_E_bind"/>
    <property type="match status" value="1"/>
</dbReference>
<evidence type="ECO:0000256" key="3">
    <source>
        <dbReference type="ARBA" id="ARBA00023163"/>
    </source>
</evidence>
<organism evidence="5 6">
    <name type="scientific">Eubacterium plexicaudatum ASF492</name>
    <dbReference type="NCBI Taxonomy" id="1235802"/>
    <lineage>
        <taxon>Bacteria</taxon>
        <taxon>Bacillati</taxon>
        <taxon>Bacillota</taxon>
        <taxon>Clostridia</taxon>
        <taxon>Eubacteriales</taxon>
        <taxon>Eubacteriaceae</taxon>
        <taxon>Eubacterium</taxon>
    </lineage>
</organism>
<comment type="caution">
    <text evidence="5">The sequence shown here is derived from an EMBL/GenBank/DDBJ whole genome shotgun (WGS) entry which is preliminary data.</text>
</comment>
<dbReference type="PRINTS" id="PR00032">
    <property type="entry name" value="HTHARAC"/>
</dbReference>
<keyword evidence="6" id="KW-1185">Reference proteome</keyword>
<dbReference type="SUPFAM" id="SSF55136">
    <property type="entry name" value="Probable bacterial effector-binding domain"/>
    <property type="match status" value="1"/>
</dbReference>
<dbReference type="OrthoDB" id="9801123at2"/>
<dbReference type="Gene3D" id="3.20.80.10">
    <property type="entry name" value="Regulatory factor, effector binding domain"/>
    <property type="match status" value="1"/>
</dbReference>
<reference evidence="5 6" key="1">
    <citation type="journal article" date="2014" name="Genome Announc.">
        <title>Draft genome sequences of the altered schaedler flora, a defined bacterial community from gnotobiotic mice.</title>
        <authorList>
            <person name="Wannemuehler M.J."/>
            <person name="Overstreet A.M."/>
            <person name="Ward D.V."/>
            <person name="Phillips G.J."/>
        </authorList>
    </citation>
    <scope>NUCLEOTIDE SEQUENCE [LARGE SCALE GENOMIC DNA]</scope>
    <source>
        <strain evidence="5 6">ASF492</strain>
    </source>
</reference>
<dbReference type="InterPro" id="IPR020449">
    <property type="entry name" value="Tscrpt_reg_AraC-type_HTH"/>
</dbReference>
<dbReference type="InterPro" id="IPR050959">
    <property type="entry name" value="MarA-like"/>
</dbReference>
<dbReference type="PROSITE" id="PS01124">
    <property type="entry name" value="HTH_ARAC_FAMILY_2"/>
    <property type="match status" value="1"/>
</dbReference>
<dbReference type="InterPro" id="IPR029442">
    <property type="entry name" value="GyrI-like"/>
</dbReference>
<feature type="domain" description="HTH araC/xylS-type" evidence="4">
    <location>
        <begin position="6"/>
        <end position="103"/>
    </location>
</feature>
<dbReference type="AlphaFoldDB" id="N2AGQ1"/>
<dbReference type="STRING" id="1235802.C823_03520"/>
<evidence type="ECO:0000259" key="4">
    <source>
        <dbReference type="PROSITE" id="PS01124"/>
    </source>
</evidence>
<sequence>MLKKLNDAMDYIEAHLEDDFPLEKISEYIHVPDYHFRKIFFALTNMTLNEYVKNRRLSEANKKLLQGIPVTDVAYQYGYQSLDGFSRAFKKWSGMIPSQAAKSKQCQSYQKLSFVATMKGGTLMEYRFVEKPAFLFAGVSKRIPMQFEGVNNEILKLAQSITPVQQEEMHRLQNMEPCEVVNVSYESDTNFLAEAGELTHMIGVLTTIQDVPDDLEVFSVKAHTWAVFPNEGIFPFTLQDTMARIYSEWFITADYELAEAFSFSFTKMKEEKPNYAYSEIWIPVTQKS</sequence>
<dbReference type="eggNOG" id="COG3708">
    <property type="taxonomic scope" value="Bacteria"/>
</dbReference>
<keyword evidence="1" id="KW-0805">Transcription regulation</keyword>
<dbReference type="SMART" id="SM00342">
    <property type="entry name" value="HTH_ARAC"/>
    <property type="match status" value="1"/>
</dbReference>
<evidence type="ECO:0000256" key="1">
    <source>
        <dbReference type="ARBA" id="ARBA00023015"/>
    </source>
</evidence>
<protein>
    <recommendedName>
        <fullName evidence="4">HTH araC/xylS-type domain-containing protein</fullName>
    </recommendedName>
</protein>
<dbReference type="InterPro" id="IPR010499">
    <property type="entry name" value="AraC_E-bd"/>
</dbReference>
<dbReference type="SUPFAM" id="SSF46689">
    <property type="entry name" value="Homeodomain-like"/>
    <property type="match status" value="2"/>
</dbReference>
<evidence type="ECO:0000313" key="6">
    <source>
        <dbReference type="Proteomes" id="UP000012589"/>
    </source>
</evidence>
<proteinExistence type="predicted"/>
<dbReference type="eggNOG" id="COG2207">
    <property type="taxonomic scope" value="Bacteria"/>
</dbReference>
<dbReference type="Gene3D" id="1.10.10.60">
    <property type="entry name" value="Homeodomain-like"/>
    <property type="match status" value="2"/>
</dbReference>
<dbReference type="PANTHER" id="PTHR47504:SF5">
    <property type="entry name" value="RIGHT ORIGIN-BINDING PROTEIN"/>
    <property type="match status" value="1"/>
</dbReference>
<dbReference type="PATRIC" id="fig|1235802.3.peg.3710"/>
<dbReference type="HOGENOM" id="CLU_000445_81_1_9"/>
<evidence type="ECO:0000256" key="2">
    <source>
        <dbReference type="ARBA" id="ARBA00023125"/>
    </source>
</evidence>
<name>N2AGQ1_9FIRM</name>
<keyword evidence="2" id="KW-0238">DNA-binding</keyword>
<dbReference type="GO" id="GO:0003700">
    <property type="term" value="F:DNA-binding transcription factor activity"/>
    <property type="evidence" value="ECO:0007669"/>
    <property type="project" value="InterPro"/>
</dbReference>
<dbReference type="GO" id="GO:0043565">
    <property type="term" value="F:sequence-specific DNA binding"/>
    <property type="evidence" value="ECO:0007669"/>
    <property type="project" value="InterPro"/>
</dbReference>
<keyword evidence="3" id="KW-0804">Transcription</keyword>
<dbReference type="PANTHER" id="PTHR47504">
    <property type="entry name" value="RIGHT ORIGIN-BINDING PROTEIN"/>
    <property type="match status" value="1"/>
</dbReference>
<dbReference type="Proteomes" id="UP000012589">
    <property type="component" value="Unassembled WGS sequence"/>
</dbReference>
<gene>
    <name evidence="5" type="ORF">C823_03520</name>
</gene>
<dbReference type="InterPro" id="IPR009057">
    <property type="entry name" value="Homeodomain-like_sf"/>
</dbReference>
<accession>N2AGQ1</accession>
<dbReference type="Pfam" id="PF12833">
    <property type="entry name" value="HTH_18"/>
    <property type="match status" value="1"/>
</dbReference>